<evidence type="ECO:0000256" key="1">
    <source>
        <dbReference type="SAM" id="MobiDB-lite"/>
    </source>
</evidence>
<protein>
    <submittedName>
        <fullName evidence="2">Uncharacterized protein</fullName>
    </submittedName>
</protein>
<evidence type="ECO:0000313" key="3">
    <source>
        <dbReference type="Proteomes" id="UP000246991"/>
    </source>
</evidence>
<evidence type="ECO:0000313" key="2">
    <source>
        <dbReference type="EMBL" id="PWW80166.1"/>
    </source>
</evidence>
<feature type="compositionally biased region" description="Polar residues" evidence="1">
    <location>
        <begin position="12"/>
        <end position="25"/>
    </location>
</feature>
<feature type="region of interest" description="Disordered" evidence="1">
    <location>
        <begin position="1"/>
        <end position="25"/>
    </location>
</feature>
<organism evidence="2 3">
    <name type="scientific">Tuber magnatum</name>
    <name type="common">white Piedmont truffle</name>
    <dbReference type="NCBI Taxonomy" id="42249"/>
    <lineage>
        <taxon>Eukaryota</taxon>
        <taxon>Fungi</taxon>
        <taxon>Dikarya</taxon>
        <taxon>Ascomycota</taxon>
        <taxon>Pezizomycotina</taxon>
        <taxon>Pezizomycetes</taxon>
        <taxon>Pezizales</taxon>
        <taxon>Tuberaceae</taxon>
        <taxon>Tuber</taxon>
    </lineage>
</organism>
<sequence>MALAVYRGPNTIEESTTSCAPPRSSHSPCSIASSGLRCHRWGGSSIACLRHGDKCAKEVTIQQIDSAAYVRSQVYAVPETEELATEIVPGTVGRLATRASPSFYPAVLMLWV</sequence>
<dbReference type="EMBL" id="PYWC01000004">
    <property type="protein sequence ID" value="PWW80166.1"/>
    <property type="molecule type" value="Genomic_DNA"/>
</dbReference>
<gene>
    <name evidence="2" type="ORF">C7212DRAFT_340713</name>
</gene>
<comment type="caution">
    <text evidence="2">The sequence shown here is derived from an EMBL/GenBank/DDBJ whole genome shotgun (WGS) entry which is preliminary data.</text>
</comment>
<dbReference type="OrthoDB" id="5419315at2759"/>
<proteinExistence type="predicted"/>
<dbReference type="Proteomes" id="UP000246991">
    <property type="component" value="Unassembled WGS sequence"/>
</dbReference>
<dbReference type="AlphaFoldDB" id="A0A317T411"/>
<reference evidence="2 3" key="1">
    <citation type="submission" date="2018-03" db="EMBL/GenBank/DDBJ databases">
        <title>Genomes of Pezizomycetes fungi and the evolution of truffles.</title>
        <authorList>
            <person name="Murat C."/>
            <person name="Payen T."/>
            <person name="Noel B."/>
            <person name="Kuo A."/>
            <person name="Martin F.M."/>
        </authorList>
    </citation>
    <scope>NUCLEOTIDE SEQUENCE [LARGE SCALE GENOMIC DNA]</scope>
    <source>
        <strain evidence="2">091103-1</strain>
    </source>
</reference>
<name>A0A317T411_9PEZI</name>
<accession>A0A317T411</accession>
<keyword evidence="3" id="KW-1185">Reference proteome</keyword>